<feature type="transmembrane region" description="Helical" evidence="1">
    <location>
        <begin position="274"/>
        <end position="292"/>
    </location>
</feature>
<keyword evidence="1" id="KW-0472">Membrane</keyword>
<dbReference type="PANTHER" id="PTHR37490:SF1">
    <property type="entry name" value="GLYCOSYLTRANSFERASE 2-LIKE DOMAIN-CONTAINING PROTEIN"/>
    <property type="match status" value="1"/>
</dbReference>
<evidence type="ECO:0000313" key="3">
    <source>
        <dbReference type="Proteomes" id="UP000239560"/>
    </source>
</evidence>
<dbReference type="EMBL" id="LCTV02000014">
    <property type="protein sequence ID" value="PRQ70876.1"/>
    <property type="molecule type" value="Genomic_DNA"/>
</dbReference>
<gene>
    <name evidence="2" type="ORF">AAT19DRAFT_11033</name>
</gene>
<comment type="caution">
    <text evidence="2">The sequence shown here is derived from an EMBL/GenBank/DDBJ whole genome shotgun (WGS) entry which is preliminary data.</text>
</comment>
<dbReference type="OrthoDB" id="28755at2759"/>
<feature type="transmembrane region" description="Helical" evidence="1">
    <location>
        <begin position="43"/>
        <end position="64"/>
    </location>
</feature>
<accession>A0A2S9ZYN9</accession>
<reference evidence="2 3" key="1">
    <citation type="journal article" date="2018" name="Elife">
        <title>Functional genomics of lipid metabolism in the oleaginous yeast Rhodosporidium toruloides.</title>
        <authorList>
            <person name="Coradetti S.T."/>
            <person name="Pinel D."/>
            <person name="Geiselman G."/>
            <person name="Ito M."/>
            <person name="Mondo S."/>
            <person name="Reilly M.C."/>
            <person name="Cheng Y.F."/>
            <person name="Bauer S."/>
            <person name="Grigoriev I."/>
            <person name="Gladden J.M."/>
            <person name="Simmons B.A."/>
            <person name="Brem R."/>
            <person name="Arkin A.P."/>
            <person name="Skerker J.M."/>
        </authorList>
    </citation>
    <scope>NUCLEOTIDE SEQUENCE [LARGE SCALE GENOMIC DNA]</scope>
    <source>
        <strain evidence="2 3">NBRC 0880</strain>
    </source>
</reference>
<evidence type="ECO:0000313" key="2">
    <source>
        <dbReference type="EMBL" id="PRQ70876.1"/>
    </source>
</evidence>
<dbReference type="AlphaFoldDB" id="A0A2S9ZYN9"/>
<dbReference type="Proteomes" id="UP000239560">
    <property type="component" value="Unassembled WGS sequence"/>
</dbReference>
<protein>
    <submittedName>
        <fullName evidence="2">Proteophosphoglycan ppg4</fullName>
    </submittedName>
</protein>
<feature type="transmembrane region" description="Helical" evidence="1">
    <location>
        <begin position="107"/>
        <end position="127"/>
    </location>
</feature>
<keyword evidence="1" id="KW-1133">Transmembrane helix</keyword>
<feature type="transmembrane region" description="Helical" evidence="1">
    <location>
        <begin position="212"/>
        <end position="232"/>
    </location>
</feature>
<dbReference type="InterPro" id="IPR021838">
    <property type="entry name" value="DUF3431"/>
</dbReference>
<feature type="transmembrane region" description="Helical" evidence="1">
    <location>
        <begin position="299"/>
        <end position="317"/>
    </location>
</feature>
<name>A0A2S9ZYN9_RHOTO</name>
<feature type="transmembrane region" description="Helical" evidence="1">
    <location>
        <begin position="143"/>
        <end position="162"/>
    </location>
</feature>
<dbReference type="Pfam" id="PF11913">
    <property type="entry name" value="DUF3431"/>
    <property type="match status" value="1"/>
</dbReference>
<dbReference type="PANTHER" id="PTHR37490">
    <property type="entry name" value="EXPRESSED PROTEIN"/>
    <property type="match status" value="1"/>
</dbReference>
<evidence type="ECO:0000256" key="1">
    <source>
        <dbReference type="SAM" id="Phobius"/>
    </source>
</evidence>
<feature type="transmembrane region" description="Helical" evidence="1">
    <location>
        <begin position="16"/>
        <end position="37"/>
    </location>
</feature>
<sequence length="631" mass="70195">MQSTKFLHQLHPLQPFLPLAFAVSLTAAIYFLSHIAYEPTQRILLLASLPYVVAGLARIGWLAATRGDRGGILAEIPSERSRRYWAIAALEVAKMVLKVFAARRNELWLWTSVEVFVPAFSAIVAYLRPLQAPEKPLDRQRQLITLALLALLAVLPFAARLVDGVGLFLAILSAAADGAAQQLAREHVAKLEDEIDAQSTAELVGETGLRSLAIFVVTYLALFPLGLHDSAVPYGIYRRPTYEHLFPFFALLAHVFLLLSTSQSSAPSSTLMTSVYAGATASVIALSVLTGSKTAESPYFLTALLVGLVALTFLAYQPSRLALEPEDDDQPSSSSSAFTHPLLRLAPLFPYALFIFSQLINPSTFDIVVAHYDKPLPFFSDHLERVYTAPLIRQSRRRTIVYHKGNLTEDALWSGLGGVLREGTDEIYLLPNYGREGGTYLEHLIARYDPTSPSSLNPYARPLAHHTLFLQPHMAWDWIAGSRLLYTLNPRTGFVSLSKYLTNLCGKDSEQGAVYGGLKKVFEEVKGRECREDNEEDRVLQTWSGQFVVSRERVRRNERGVYERLKDVIEAPDDDPIHDTWSPSGPSTRFNPAFGHALERSWPLLLHCPDTRIAMECADDGWRAGGCQCWD</sequence>
<keyword evidence="1" id="KW-0812">Transmembrane</keyword>
<organism evidence="2 3">
    <name type="scientific">Rhodotorula toruloides</name>
    <name type="common">Yeast</name>
    <name type="synonym">Rhodosporidium toruloides</name>
    <dbReference type="NCBI Taxonomy" id="5286"/>
    <lineage>
        <taxon>Eukaryota</taxon>
        <taxon>Fungi</taxon>
        <taxon>Dikarya</taxon>
        <taxon>Basidiomycota</taxon>
        <taxon>Pucciniomycotina</taxon>
        <taxon>Microbotryomycetes</taxon>
        <taxon>Sporidiobolales</taxon>
        <taxon>Sporidiobolaceae</taxon>
        <taxon>Rhodotorula</taxon>
    </lineage>
</organism>
<feature type="transmembrane region" description="Helical" evidence="1">
    <location>
        <begin position="244"/>
        <end position="262"/>
    </location>
</feature>
<proteinExistence type="predicted"/>